<dbReference type="Proteomes" id="UP000823909">
    <property type="component" value="Unassembled WGS sequence"/>
</dbReference>
<organism evidence="2 3">
    <name type="scientific">Candidatus Mediterraneibacter quadrami</name>
    <dbReference type="NCBI Taxonomy" id="2838684"/>
    <lineage>
        <taxon>Bacteria</taxon>
        <taxon>Bacillati</taxon>
        <taxon>Bacillota</taxon>
        <taxon>Clostridia</taxon>
        <taxon>Lachnospirales</taxon>
        <taxon>Lachnospiraceae</taxon>
        <taxon>Mediterraneibacter</taxon>
    </lineage>
</organism>
<dbReference type="InterPro" id="IPR013783">
    <property type="entry name" value="Ig-like_fold"/>
</dbReference>
<dbReference type="InterPro" id="IPR004185">
    <property type="entry name" value="Glyco_hydro_13_lg-like_dom"/>
</dbReference>
<dbReference type="SUPFAM" id="SSF81296">
    <property type="entry name" value="E set domains"/>
    <property type="match status" value="1"/>
</dbReference>
<comment type="caution">
    <text evidence="2">The sequence shown here is derived from an EMBL/GenBank/DDBJ whole genome shotgun (WGS) entry which is preliminary data.</text>
</comment>
<reference evidence="2" key="2">
    <citation type="submission" date="2021-04" db="EMBL/GenBank/DDBJ databases">
        <authorList>
            <person name="Gilroy R."/>
        </authorList>
    </citation>
    <scope>NUCLEOTIDE SEQUENCE</scope>
    <source>
        <strain evidence="2">ChiBcec15-3976</strain>
    </source>
</reference>
<accession>A0A9D2U5Q7</accession>
<sequence length="66" mass="7576">MDFAAVYHKTTEQMSYALDEDHLVVNLKTGYDVKRVFIVHGDPYAAGILGGNERWSGQREEIIYQK</sequence>
<gene>
    <name evidence="2" type="ORF">H9910_01710</name>
</gene>
<evidence type="ECO:0000259" key="1">
    <source>
        <dbReference type="Pfam" id="PF02903"/>
    </source>
</evidence>
<dbReference type="InterPro" id="IPR014756">
    <property type="entry name" value="Ig_E-set"/>
</dbReference>
<evidence type="ECO:0000313" key="2">
    <source>
        <dbReference type="EMBL" id="HJD41715.1"/>
    </source>
</evidence>
<proteinExistence type="predicted"/>
<dbReference type="EMBL" id="DWUU01000014">
    <property type="protein sequence ID" value="HJD41715.1"/>
    <property type="molecule type" value="Genomic_DNA"/>
</dbReference>
<dbReference type="Pfam" id="PF02903">
    <property type="entry name" value="Alpha-amylase_N"/>
    <property type="match status" value="1"/>
</dbReference>
<evidence type="ECO:0000313" key="3">
    <source>
        <dbReference type="Proteomes" id="UP000823909"/>
    </source>
</evidence>
<feature type="domain" description="Glycoside hydrolase family 13 N-terminal Ig-like" evidence="1">
    <location>
        <begin position="1"/>
        <end position="57"/>
    </location>
</feature>
<dbReference type="GO" id="GO:0004553">
    <property type="term" value="F:hydrolase activity, hydrolyzing O-glycosyl compounds"/>
    <property type="evidence" value="ECO:0007669"/>
    <property type="project" value="InterPro"/>
</dbReference>
<dbReference type="Gene3D" id="2.60.40.10">
    <property type="entry name" value="Immunoglobulins"/>
    <property type="match status" value="1"/>
</dbReference>
<feature type="non-terminal residue" evidence="2">
    <location>
        <position position="66"/>
    </location>
</feature>
<name>A0A9D2U5Q7_9FIRM</name>
<protein>
    <submittedName>
        <fullName evidence="2">Alpha amylase N-terminal ig-like domain-containing protein</fullName>
    </submittedName>
</protein>
<reference evidence="2" key="1">
    <citation type="journal article" date="2021" name="PeerJ">
        <title>Extensive microbial diversity within the chicken gut microbiome revealed by metagenomics and culture.</title>
        <authorList>
            <person name="Gilroy R."/>
            <person name="Ravi A."/>
            <person name="Getino M."/>
            <person name="Pursley I."/>
            <person name="Horton D.L."/>
            <person name="Alikhan N.F."/>
            <person name="Baker D."/>
            <person name="Gharbi K."/>
            <person name="Hall N."/>
            <person name="Watson M."/>
            <person name="Adriaenssens E.M."/>
            <person name="Foster-Nyarko E."/>
            <person name="Jarju S."/>
            <person name="Secka A."/>
            <person name="Antonio M."/>
            <person name="Oren A."/>
            <person name="Chaudhuri R.R."/>
            <person name="La Ragione R."/>
            <person name="Hildebrand F."/>
            <person name="Pallen M.J."/>
        </authorList>
    </citation>
    <scope>NUCLEOTIDE SEQUENCE</scope>
    <source>
        <strain evidence="2">ChiBcec15-3976</strain>
    </source>
</reference>
<dbReference type="GO" id="GO:0005975">
    <property type="term" value="P:carbohydrate metabolic process"/>
    <property type="evidence" value="ECO:0007669"/>
    <property type="project" value="InterPro"/>
</dbReference>
<dbReference type="AlphaFoldDB" id="A0A9D2U5Q7"/>